<evidence type="ECO:0000313" key="3">
    <source>
        <dbReference type="Proteomes" id="UP000007150"/>
    </source>
</evidence>
<dbReference type="HOGENOM" id="CLU_147454_0_0_5"/>
<dbReference type="STRING" id="690566.Sphch_3273"/>
<proteinExistence type="predicted"/>
<dbReference type="KEGG" id="sch:Sphch_3273"/>
<dbReference type="InterPro" id="IPR037401">
    <property type="entry name" value="SnoaL-like"/>
</dbReference>
<gene>
    <name evidence="2" type="ORF">Sphch_3273</name>
</gene>
<sequence length="128" mass="14418">MNEHETRAIVARFFDAVEEGDLDTVAQIYADDIVVWHNSDQIEQTKSQNLAALAAAFERLPSRRYTDRRVNVFDGGFVQQYMFVATRPDGEVIEMPVVVVGKVADGQIKRIDEYFETGGLARLRAPLA</sequence>
<reference evidence="2 3" key="1">
    <citation type="submission" date="2011-05" db="EMBL/GenBank/DDBJ databases">
        <title>Complete sequence of chromosome 2 of Sphingobium chlorophenolicum L-1.</title>
        <authorList>
            <consortium name="US DOE Joint Genome Institute"/>
            <person name="Lucas S."/>
            <person name="Han J."/>
            <person name="Lapidus A."/>
            <person name="Cheng J.-F."/>
            <person name="Goodwin L."/>
            <person name="Pitluck S."/>
            <person name="Peters L."/>
            <person name="Daligault H."/>
            <person name="Han C."/>
            <person name="Tapia R."/>
            <person name="Land M."/>
            <person name="Hauser L."/>
            <person name="Kyrpides N."/>
            <person name="Ivanova N."/>
            <person name="Pagani I."/>
            <person name="Turner P."/>
            <person name="Copley S."/>
            <person name="Woyke T."/>
        </authorList>
    </citation>
    <scope>NUCLEOTIDE SEQUENCE [LARGE SCALE GENOMIC DNA]</scope>
    <source>
        <strain evidence="2 3">L-1</strain>
    </source>
</reference>
<dbReference type="Pfam" id="PF12680">
    <property type="entry name" value="SnoaL_2"/>
    <property type="match status" value="1"/>
</dbReference>
<dbReference type="RefSeq" id="WP_013849108.1">
    <property type="nucleotide sequence ID" value="NC_015594.1"/>
</dbReference>
<accession>F6F366</accession>
<protein>
    <submittedName>
        <fullName evidence="2">Cytosolic protein</fullName>
    </submittedName>
</protein>
<evidence type="ECO:0000259" key="1">
    <source>
        <dbReference type="Pfam" id="PF12680"/>
    </source>
</evidence>
<name>F6F366_SPHCR</name>
<organism evidence="2 3">
    <name type="scientific">Sphingobium chlorophenolicum L-1</name>
    <dbReference type="NCBI Taxonomy" id="690566"/>
    <lineage>
        <taxon>Bacteria</taxon>
        <taxon>Pseudomonadati</taxon>
        <taxon>Pseudomonadota</taxon>
        <taxon>Alphaproteobacteria</taxon>
        <taxon>Sphingomonadales</taxon>
        <taxon>Sphingomonadaceae</taxon>
        <taxon>Sphingobium</taxon>
    </lineage>
</organism>
<dbReference type="Gene3D" id="3.10.450.50">
    <property type="match status" value="1"/>
</dbReference>
<feature type="domain" description="SnoaL-like" evidence="1">
    <location>
        <begin position="10"/>
        <end position="110"/>
    </location>
</feature>
<dbReference type="AlphaFoldDB" id="F6F366"/>
<dbReference type="InterPro" id="IPR032710">
    <property type="entry name" value="NTF2-like_dom_sf"/>
</dbReference>
<dbReference type="Proteomes" id="UP000007150">
    <property type="component" value="Chromosome 2"/>
</dbReference>
<keyword evidence="3" id="KW-1185">Reference proteome</keyword>
<dbReference type="SUPFAM" id="SSF54427">
    <property type="entry name" value="NTF2-like"/>
    <property type="match status" value="1"/>
</dbReference>
<evidence type="ECO:0000313" key="2">
    <source>
        <dbReference type="EMBL" id="AEG50878.1"/>
    </source>
</evidence>
<dbReference type="EMBL" id="CP002799">
    <property type="protein sequence ID" value="AEG50878.1"/>
    <property type="molecule type" value="Genomic_DNA"/>
</dbReference>